<accession>A0A9J6NW67</accession>
<feature type="signal peptide" evidence="1">
    <location>
        <begin position="1"/>
        <end position="21"/>
    </location>
</feature>
<sequence>MKRYLTIFMIALILVSCSSNKVSQKNDNLENPEYQEFISENEDFRVTTYINKLEFNENEEIKMYSTFEYIGEEDTITIWSGEPYFYFTILKGQEYYNRGLTLDILKRTILKKGEIYTFPFFKSRGYSADDPKADFWKQYNSEKELKLPNGEYSFTAYAAFSLDKKQEKNISVKTEFIVKVK</sequence>
<feature type="chain" id="PRO_5039931557" description="Lipoprotein" evidence="1">
    <location>
        <begin position="22"/>
        <end position="181"/>
    </location>
</feature>
<evidence type="ECO:0000313" key="3">
    <source>
        <dbReference type="Proteomes" id="UP001056429"/>
    </source>
</evidence>
<keyword evidence="1" id="KW-0732">Signal</keyword>
<organism evidence="2 3">
    <name type="scientific">Oceanirhabdus seepicola</name>
    <dbReference type="NCBI Taxonomy" id="2828781"/>
    <lineage>
        <taxon>Bacteria</taxon>
        <taxon>Bacillati</taxon>
        <taxon>Bacillota</taxon>
        <taxon>Clostridia</taxon>
        <taxon>Eubacteriales</taxon>
        <taxon>Clostridiaceae</taxon>
        <taxon>Oceanirhabdus</taxon>
    </lineage>
</organism>
<gene>
    <name evidence="2" type="ORF">KDK92_00685</name>
</gene>
<reference evidence="2" key="2">
    <citation type="submission" date="2021-04" db="EMBL/GenBank/DDBJ databases">
        <authorList>
            <person name="Dong X."/>
        </authorList>
    </citation>
    <scope>NUCLEOTIDE SEQUENCE</scope>
    <source>
        <strain evidence="2">ZWT</strain>
    </source>
</reference>
<protein>
    <recommendedName>
        <fullName evidence="4">Lipoprotein</fullName>
    </recommendedName>
</protein>
<dbReference type="RefSeq" id="WP_250857095.1">
    <property type="nucleotide sequence ID" value="NZ_JAGSOJ010000001.1"/>
</dbReference>
<evidence type="ECO:0008006" key="4">
    <source>
        <dbReference type="Google" id="ProtNLM"/>
    </source>
</evidence>
<evidence type="ECO:0000256" key="1">
    <source>
        <dbReference type="SAM" id="SignalP"/>
    </source>
</evidence>
<dbReference type="Proteomes" id="UP001056429">
    <property type="component" value="Unassembled WGS sequence"/>
</dbReference>
<comment type="caution">
    <text evidence="2">The sequence shown here is derived from an EMBL/GenBank/DDBJ whole genome shotgun (WGS) entry which is preliminary data.</text>
</comment>
<name>A0A9J6NW67_9CLOT</name>
<dbReference type="EMBL" id="JAGSOJ010000001">
    <property type="protein sequence ID" value="MCM1988238.1"/>
    <property type="molecule type" value="Genomic_DNA"/>
</dbReference>
<keyword evidence="3" id="KW-1185">Reference proteome</keyword>
<reference evidence="2" key="1">
    <citation type="journal article" date="2021" name="mSystems">
        <title>Bacteria and Archaea Synergistically Convert Glycine Betaine to Biogenic Methane in the Formosa Cold Seep of the South China Sea.</title>
        <authorList>
            <person name="Li L."/>
            <person name="Zhang W."/>
            <person name="Zhang S."/>
            <person name="Song L."/>
            <person name="Sun Q."/>
            <person name="Zhang H."/>
            <person name="Xiang H."/>
            <person name="Dong X."/>
        </authorList>
    </citation>
    <scope>NUCLEOTIDE SEQUENCE</scope>
    <source>
        <strain evidence="2">ZWT</strain>
    </source>
</reference>
<dbReference type="PROSITE" id="PS51257">
    <property type="entry name" value="PROKAR_LIPOPROTEIN"/>
    <property type="match status" value="1"/>
</dbReference>
<dbReference type="AlphaFoldDB" id="A0A9J6NW67"/>
<evidence type="ECO:0000313" key="2">
    <source>
        <dbReference type="EMBL" id="MCM1988238.1"/>
    </source>
</evidence>
<proteinExistence type="predicted"/>